<dbReference type="GO" id="GO:0008782">
    <property type="term" value="F:adenosylhomocysteine nucleosidase activity"/>
    <property type="evidence" value="ECO:0007669"/>
    <property type="project" value="TreeGrafter"/>
</dbReference>
<reference evidence="4" key="1">
    <citation type="submission" date="2019-10" db="EMBL/GenBank/DDBJ databases">
        <title>Draft genome sequence of Panacibacter sp. KCS-6.</title>
        <authorList>
            <person name="Yim K.J."/>
        </authorList>
    </citation>
    <scope>NUCLEOTIDE SEQUENCE</scope>
    <source>
        <strain evidence="4">KCS-6</strain>
    </source>
</reference>
<dbReference type="EC" id="3.2.2.26" evidence="1 2"/>
<comment type="function">
    <text evidence="1">Catalyzes the hydrolysis of futalosine (FL) to dehypoxanthine futalosine (DHFL) and hypoxanthine, a step in the biosynthesis of menaquinone (MK, vitamin K2).</text>
</comment>
<dbReference type="EMBL" id="WHPF01000004">
    <property type="protein sequence ID" value="NNV55157.1"/>
    <property type="molecule type" value="Genomic_DNA"/>
</dbReference>
<evidence type="ECO:0000256" key="1">
    <source>
        <dbReference type="HAMAP-Rule" id="MF_00991"/>
    </source>
</evidence>
<dbReference type="SUPFAM" id="SSF53167">
    <property type="entry name" value="Purine and uridine phosphorylases"/>
    <property type="match status" value="1"/>
</dbReference>
<dbReference type="GO" id="GO:0019284">
    <property type="term" value="P:L-methionine salvage from S-adenosylmethionine"/>
    <property type="evidence" value="ECO:0007669"/>
    <property type="project" value="TreeGrafter"/>
</dbReference>
<dbReference type="HAMAP" id="MF_00991">
    <property type="entry name" value="MqnB"/>
    <property type="match status" value="1"/>
</dbReference>
<keyword evidence="1" id="KW-0474">Menaquinone biosynthesis</keyword>
<comment type="caution">
    <text evidence="4">The sequence shown here is derived from an EMBL/GenBank/DDBJ whole genome shotgun (WGS) entry which is preliminary data.</text>
</comment>
<dbReference type="InterPro" id="IPR019963">
    <property type="entry name" value="FL_hydrolase_MqnB"/>
</dbReference>
<proteinExistence type="inferred from homology"/>
<keyword evidence="4" id="KW-0326">Glycosidase</keyword>
<evidence type="ECO:0000256" key="2">
    <source>
        <dbReference type="NCBIfam" id="TIGR03664"/>
    </source>
</evidence>
<dbReference type="RefSeq" id="WP_171607085.1">
    <property type="nucleotide sequence ID" value="NZ_WHPF01000004.1"/>
</dbReference>
<dbReference type="Pfam" id="PF01048">
    <property type="entry name" value="PNP_UDP_1"/>
    <property type="match status" value="1"/>
</dbReference>
<dbReference type="PANTHER" id="PTHR46832:SF2">
    <property type="entry name" value="FUTALOSINE HYDROLASE"/>
    <property type="match status" value="1"/>
</dbReference>
<dbReference type="GO" id="GO:0009234">
    <property type="term" value="P:menaquinone biosynthetic process"/>
    <property type="evidence" value="ECO:0007669"/>
    <property type="project" value="UniProtKB-UniRule"/>
</dbReference>
<name>A0A8J8JQV4_9BACT</name>
<evidence type="ECO:0000259" key="3">
    <source>
        <dbReference type="Pfam" id="PF01048"/>
    </source>
</evidence>
<evidence type="ECO:0000313" key="4">
    <source>
        <dbReference type="EMBL" id="NNV55157.1"/>
    </source>
</evidence>
<organism evidence="4 5">
    <name type="scientific">Limnovirga soli</name>
    <dbReference type="NCBI Taxonomy" id="2656915"/>
    <lineage>
        <taxon>Bacteria</taxon>
        <taxon>Pseudomonadati</taxon>
        <taxon>Bacteroidota</taxon>
        <taxon>Chitinophagia</taxon>
        <taxon>Chitinophagales</taxon>
        <taxon>Chitinophagaceae</taxon>
        <taxon>Limnovirga</taxon>
    </lineage>
</organism>
<dbReference type="InterPro" id="IPR035994">
    <property type="entry name" value="Nucleoside_phosphorylase_sf"/>
</dbReference>
<dbReference type="NCBIfam" id="TIGR03664">
    <property type="entry name" value="fut_nucase"/>
    <property type="match status" value="1"/>
</dbReference>
<feature type="domain" description="Nucleoside phosphorylase" evidence="3">
    <location>
        <begin position="33"/>
        <end position="205"/>
    </location>
</feature>
<dbReference type="Gene3D" id="3.40.50.1580">
    <property type="entry name" value="Nucleoside phosphorylase domain"/>
    <property type="match status" value="1"/>
</dbReference>
<sequence>MKVIISAATKGEWLQSSEIINTVLAKTNKPLQVIFHAGGVGMLPYAVKLMTCLYQEKPDLVIQTGIAGSFKNDMPLGKVVVVANEILGDTGVEENGGWKDLFDMQLQQPNDSPFINCSLPNLQLKQFNLLGMDAVTGLTVNEISTSQQRIVHLKEKYGPHIESMEGAALHFVCTEMNIPFIQIRAISNYVGERNKANWQMKEALTNLNETILLYLECLLTTFCPD</sequence>
<protein>
    <recommendedName>
        <fullName evidence="1 2">Futalosine hydrolase</fullName>
        <shortName evidence="1">FL hydrolase</shortName>
        <ecNumber evidence="1 2">3.2.2.26</ecNumber>
    </recommendedName>
    <alternativeName>
        <fullName evidence="1">Futalosine nucleosidase</fullName>
    </alternativeName>
    <alternativeName>
        <fullName evidence="1">Menaquinone biosynthetic enzyme MqnB</fullName>
    </alternativeName>
</protein>
<keyword evidence="5" id="KW-1185">Reference proteome</keyword>
<comment type="catalytic activity">
    <reaction evidence="1">
        <text>futalosine + H2O = dehypoxanthine futalosine + hypoxanthine</text>
        <dbReference type="Rhea" id="RHEA:25904"/>
        <dbReference type="ChEBI" id="CHEBI:15377"/>
        <dbReference type="ChEBI" id="CHEBI:17368"/>
        <dbReference type="ChEBI" id="CHEBI:58863"/>
        <dbReference type="ChEBI" id="CHEBI:58864"/>
        <dbReference type="EC" id="3.2.2.26"/>
    </reaction>
</comment>
<dbReference type="GO" id="GO:0009116">
    <property type="term" value="P:nucleoside metabolic process"/>
    <property type="evidence" value="ECO:0007669"/>
    <property type="project" value="InterPro"/>
</dbReference>
<gene>
    <name evidence="1 4" type="primary">mqnB</name>
    <name evidence="4" type="ORF">GD597_06785</name>
</gene>
<dbReference type="Proteomes" id="UP000598971">
    <property type="component" value="Unassembled WGS sequence"/>
</dbReference>
<comment type="pathway">
    <text evidence="1">Quinol/quinone metabolism; menaquinone biosynthesis.</text>
</comment>
<dbReference type="PANTHER" id="PTHR46832">
    <property type="entry name" value="5'-METHYLTHIOADENOSINE/S-ADENOSYLHOMOCYSTEINE NUCLEOSIDASE"/>
    <property type="match status" value="1"/>
</dbReference>
<dbReference type="AlphaFoldDB" id="A0A8J8JQV4"/>
<comment type="similarity">
    <text evidence="1">Belongs to the PNP/UDP phosphorylase family. Futalosine hydrolase subfamily.</text>
</comment>
<dbReference type="UniPathway" id="UPA00079"/>
<evidence type="ECO:0000313" key="5">
    <source>
        <dbReference type="Proteomes" id="UP000598971"/>
    </source>
</evidence>
<dbReference type="GO" id="GO:0005829">
    <property type="term" value="C:cytosol"/>
    <property type="evidence" value="ECO:0007669"/>
    <property type="project" value="TreeGrafter"/>
</dbReference>
<keyword evidence="1 4" id="KW-0378">Hydrolase</keyword>
<dbReference type="GO" id="GO:0008930">
    <property type="term" value="F:methylthioadenosine nucleosidase activity"/>
    <property type="evidence" value="ECO:0007669"/>
    <property type="project" value="TreeGrafter"/>
</dbReference>
<dbReference type="InterPro" id="IPR000845">
    <property type="entry name" value="Nucleoside_phosphorylase_d"/>
</dbReference>
<accession>A0A8J8JQV4</accession>